<dbReference type="Gene3D" id="2.30.110.10">
    <property type="entry name" value="Electron Transport, Fmn-binding Protein, Chain A"/>
    <property type="match status" value="1"/>
</dbReference>
<dbReference type="SUPFAM" id="SSF50475">
    <property type="entry name" value="FMN-binding split barrel"/>
    <property type="match status" value="1"/>
</dbReference>
<comment type="similarity">
    <text evidence="1">Belongs to the F420H(2)-dependent quinone reductase family.</text>
</comment>
<accession>A0ABP6FQZ8</accession>
<gene>
    <name evidence="3" type="ORF">GCM10010412_086890</name>
</gene>
<dbReference type="RefSeq" id="WP_346155087.1">
    <property type="nucleotide sequence ID" value="NZ_BAAATE010000039.1"/>
</dbReference>
<evidence type="ECO:0000313" key="4">
    <source>
        <dbReference type="Proteomes" id="UP001501666"/>
    </source>
</evidence>
<comment type="caution">
    <text evidence="3">The sequence shown here is derived from an EMBL/GenBank/DDBJ whole genome shotgun (WGS) entry which is preliminary data.</text>
</comment>
<organism evidence="3 4">
    <name type="scientific">Nonomuraea recticatena</name>
    <dbReference type="NCBI Taxonomy" id="46178"/>
    <lineage>
        <taxon>Bacteria</taxon>
        <taxon>Bacillati</taxon>
        <taxon>Actinomycetota</taxon>
        <taxon>Actinomycetes</taxon>
        <taxon>Streptosporangiales</taxon>
        <taxon>Streptosporangiaceae</taxon>
        <taxon>Nonomuraea</taxon>
    </lineage>
</organism>
<dbReference type="Gene3D" id="3.40.50.1820">
    <property type="entry name" value="alpha/beta hydrolase"/>
    <property type="match status" value="1"/>
</dbReference>
<dbReference type="PANTHER" id="PTHR39428:SF1">
    <property type="entry name" value="F420H(2)-DEPENDENT QUINONE REDUCTASE RV1261C"/>
    <property type="match status" value="1"/>
</dbReference>
<dbReference type="InterPro" id="IPR012349">
    <property type="entry name" value="Split_barrel_FMN-bd"/>
</dbReference>
<dbReference type="InterPro" id="IPR004378">
    <property type="entry name" value="F420H2_quin_Rdtase"/>
</dbReference>
<dbReference type="InterPro" id="IPR029058">
    <property type="entry name" value="AB_hydrolase_fold"/>
</dbReference>
<dbReference type="Pfam" id="PF04075">
    <property type="entry name" value="F420H2_quin_red"/>
    <property type="match status" value="1"/>
</dbReference>
<reference evidence="4" key="1">
    <citation type="journal article" date="2019" name="Int. J. Syst. Evol. Microbiol.">
        <title>The Global Catalogue of Microorganisms (GCM) 10K type strain sequencing project: providing services to taxonomists for standard genome sequencing and annotation.</title>
        <authorList>
            <consortium name="The Broad Institute Genomics Platform"/>
            <consortium name="The Broad Institute Genome Sequencing Center for Infectious Disease"/>
            <person name="Wu L."/>
            <person name="Ma J."/>
        </authorList>
    </citation>
    <scope>NUCLEOTIDE SEQUENCE [LARGE SCALE GENOMIC DNA]</scope>
    <source>
        <strain evidence="4">JCM 6835</strain>
    </source>
</reference>
<dbReference type="PANTHER" id="PTHR39428">
    <property type="entry name" value="F420H(2)-DEPENDENT QUINONE REDUCTASE RV1261C"/>
    <property type="match status" value="1"/>
</dbReference>
<name>A0ABP6FQZ8_9ACTN</name>
<dbReference type="NCBIfam" id="TIGR00026">
    <property type="entry name" value="hi_GC_TIGR00026"/>
    <property type="match status" value="1"/>
</dbReference>
<evidence type="ECO:0000256" key="2">
    <source>
        <dbReference type="ARBA" id="ARBA00049106"/>
    </source>
</evidence>
<dbReference type="EMBL" id="BAAATE010000039">
    <property type="protein sequence ID" value="GAA2694627.1"/>
    <property type="molecule type" value="Genomic_DNA"/>
</dbReference>
<sequence length="218" mass="23963">MAGFSLGAQLALELAAFHPEVVTRVVITSALTQGIPLPGLSHWLVRLTAPLARQTWFAKLQAKSLYIPDDLLDDYIRTSTTLPGESLIALTRANADGRKGHRRWGVTTLLLTTRGRVSGLPRRTALIYGTDGERLIVVGSNGGGEEHPAWYLNLLADPAVEVQVAADRFAARAVEAEGEERERLWGLMAGLWKDYERYRTKTSRRIPVVILERVPAGG</sequence>
<comment type="catalytic activity">
    <reaction evidence="2">
        <text>oxidized coenzyme F420-(gamma-L-Glu)(n) + a quinol + H(+) = reduced coenzyme F420-(gamma-L-Glu)(n) + a quinone</text>
        <dbReference type="Rhea" id="RHEA:39663"/>
        <dbReference type="Rhea" id="RHEA-COMP:12939"/>
        <dbReference type="Rhea" id="RHEA-COMP:14378"/>
        <dbReference type="ChEBI" id="CHEBI:15378"/>
        <dbReference type="ChEBI" id="CHEBI:24646"/>
        <dbReference type="ChEBI" id="CHEBI:132124"/>
        <dbReference type="ChEBI" id="CHEBI:133980"/>
        <dbReference type="ChEBI" id="CHEBI:139511"/>
    </reaction>
</comment>
<protein>
    <recommendedName>
        <fullName evidence="5">Nitroreductase family deazaflavin-dependent oxidoreductase</fullName>
    </recommendedName>
</protein>
<dbReference type="SUPFAM" id="SSF53474">
    <property type="entry name" value="alpha/beta-Hydrolases"/>
    <property type="match status" value="1"/>
</dbReference>
<keyword evidence="4" id="KW-1185">Reference proteome</keyword>
<proteinExistence type="inferred from homology"/>
<evidence type="ECO:0008006" key="5">
    <source>
        <dbReference type="Google" id="ProtNLM"/>
    </source>
</evidence>
<evidence type="ECO:0000313" key="3">
    <source>
        <dbReference type="EMBL" id="GAA2694627.1"/>
    </source>
</evidence>
<evidence type="ECO:0000256" key="1">
    <source>
        <dbReference type="ARBA" id="ARBA00008710"/>
    </source>
</evidence>
<dbReference type="Proteomes" id="UP001501666">
    <property type="component" value="Unassembled WGS sequence"/>
</dbReference>